<reference evidence="2 3" key="1">
    <citation type="journal article" date="2023" name="Int. J. Syst. Evol. Microbiol.">
        <title>Arthrobacter mangrovi sp. nov., an actinobacterium isolated from the rhizosphere of a mangrove.</title>
        <authorList>
            <person name="Hamada M."/>
            <person name="Saitou S."/>
            <person name="Enomoto N."/>
            <person name="Nanri K."/>
            <person name="Hidaka K."/>
            <person name="Miura T."/>
            <person name="Tamura T."/>
        </authorList>
    </citation>
    <scope>NUCLEOTIDE SEQUENCE [LARGE SCALE GENOMIC DNA]</scope>
    <source>
        <strain evidence="2 3">NBRC 112813</strain>
    </source>
</reference>
<gene>
    <name evidence="2" type="ORF">AHIS1636_26220</name>
</gene>
<evidence type="ECO:0000313" key="2">
    <source>
        <dbReference type="EMBL" id="GLB68180.1"/>
    </source>
</evidence>
<keyword evidence="3" id="KW-1185">Reference proteome</keyword>
<dbReference type="EMBL" id="BRVS01000013">
    <property type="protein sequence ID" value="GLB68180.1"/>
    <property type="molecule type" value="Genomic_DNA"/>
</dbReference>
<organism evidence="2 3">
    <name type="scientific">Arthrobacter mangrovi</name>
    <dbReference type="NCBI Taxonomy" id="2966350"/>
    <lineage>
        <taxon>Bacteria</taxon>
        <taxon>Bacillati</taxon>
        <taxon>Actinomycetota</taxon>
        <taxon>Actinomycetes</taxon>
        <taxon>Micrococcales</taxon>
        <taxon>Micrococcaceae</taxon>
        <taxon>Arthrobacter</taxon>
    </lineage>
</organism>
<evidence type="ECO:0000256" key="1">
    <source>
        <dbReference type="SAM" id="Phobius"/>
    </source>
</evidence>
<keyword evidence="1" id="KW-0472">Membrane</keyword>
<evidence type="ECO:0008006" key="4">
    <source>
        <dbReference type="Google" id="ProtNLM"/>
    </source>
</evidence>
<protein>
    <recommendedName>
        <fullName evidence="4">Integral membrane protein</fullName>
    </recommendedName>
</protein>
<feature type="transmembrane region" description="Helical" evidence="1">
    <location>
        <begin position="6"/>
        <end position="30"/>
    </location>
</feature>
<comment type="caution">
    <text evidence="2">The sequence shown here is derived from an EMBL/GenBank/DDBJ whole genome shotgun (WGS) entry which is preliminary data.</text>
</comment>
<evidence type="ECO:0000313" key="3">
    <source>
        <dbReference type="Proteomes" id="UP001209654"/>
    </source>
</evidence>
<dbReference type="Proteomes" id="UP001209654">
    <property type="component" value="Unassembled WGS sequence"/>
</dbReference>
<proteinExistence type="predicted"/>
<accession>A0ABQ5MW02</accession>
<sequence length="73" mass="7949">MTMPAVLAWILVFAGLWSLIAWAPILLAAWKDPRARDENGALTRYFTNRFMLASTSMILGLATAVIGVRGLVG</sequence>
<keyword evidence="1" id="KW-1133">Transmembrane helix</keyword>
<keyword evidence="1" id="KW-0812">Transmembrane</keyword>
<dbReference type="RefSeq" id="WP_264796280.1">
    <property type="nucleotide sequence ID" value="NZ_BRVS01000013.1"/>
</dbReference>
<name>A0ABQ5MW02_9MICC</name>
<dbReference type="Pfam" id="PF26606">
    <property type="entry name" value="SCO4848"/>
    <property type="match status" value="1"/>
</dbReference>
<dbReference type="NCBIfam" id="NF046117">
    <property type="entry name" value="SCO4848_fam"/>
    <property type="match status" value="1"/>
</dbReference>
<feature type="transmembrane region" description="Helical" evidence="1">
    <location>
        <begin position="50"/>
        <end position="72"/>
    </location>
</feature>
<dbReference type="InterPro" id="IPR058061">
    <property type="entry name" value="SCO4848-like"/>
</dbReference>